<feature type="chain" id="PRO_5043611490" evidence="1">
    <location>
        <begin position="20"/>
        <end position="140"/>
    </location>
</feature>
<accession>A0AAW8EUZ0</accession>
<dbReference type="PROSITE" id="PS51257">
    <property type="entry name" value="PROKAR_LIPOPROTEIN"/>
    <property type="match status" value="1"/>
</dbReference>
<dbReference type="EMBL" id="JAUSXV010000001">
    <property type="protein sequence ID" value="MDQ0647265.1"/>
    <property type="molecule type" value="Genomic_DNA"/>
</dbReference>
<gene>
    <name evidence="2" type="ORF">QFZ53_001461</name>
</gene>
<comment type="caution">
    <text evidence="2">The sequence shown here is derived from an EMBL/GenBank/DDBJ whole genome shotgun (WGS) entry which is preliminary data.</text>
</comment>
<name>A0AAW8EUZ0_9MICO</name>
<dbReference type="RefSeq" id="WP_307295046.1">
    <property type="nucleotide sequence ID" value="NZ_JAUSXV010000001.1"/>
</dbReference>
<keyword evidence="3" id="KW-1185">Reference proteome</keyword>
<keyword evidence="2" id="KW-0449">Lipoprotein</keyword>
<dbReference type="Proteomes" id="UP001244427">
    <property type="component" value="Unassembled WGS sequence"/>
</dbReference>
<proteinExistence type="predicted"/>
<evidence type="ECO:0000256" key="1">
    <source>
        <dbReference type="SAM" id="SignalP"/>
    </source>
</evidence>
<reference evidence="2 3" key="1">
    <citation type="submission" date="2023-07" db="EMBL/GenBank/DDBJ databases">
        <title>Comparative genomics of wheat-associated soil bacteria to identify genetic determinants of phenazine resistance.</title>
        <authorList>
            <person name="Mouncey N."/>
        </authorList>
    </citation>
    <scope>NUCLEOTIDE SEQUENCE [LARGE SCALE GENOMIC DNA]</scope>
    <source>
        <strain evidence="2 3">W4I9-1</strain>
    </source>
</reference>
<evidence type="ECO:0000313" key="3">
    <source>
        <dbReference type="Proteomes" id="UP001244427"/>
    </source>
</evidence>
<protein>
    <submittedName>
        <fullName evidence="2">Small lipoprotein YifL</fullName>
    </submittedName>
</protein>
<keyword evidence="1" id="KW-0732">Signal</keyword>
<dbReference type="AlphaFoldDB" id="A0AAW8EUZ0"/>
<sequence length="140" mass="14659">MKKTCVSLLMIAALIGTLAGCGSVEKEPTDLKVADGSDNGSVSQLEEIRAARDAITLETCELSGDHLTASGAFSPPADFDSDIHLTVRWDVVGGPNVQSTVTLEADTDQEDSDWSAEATLEGEIKATEVTCSTGITVEVE</sequence>
<evidence type="ECO:0000313" key="2">
    <source>
        <dbReference type="EMBL" id="MDQ0647265.1"/>
    </source>
</evidence>
<feature type="signal peptide" evidence="1">
    <location>
        <begin position="1"/>
        <end position="19"/>
    </location>
</feature>
<organism evidence="2 3">
    <name type="scientific">Microbacterium natoriense</name>
    <dbReference type="NCBI Taxonomy" id="284570"/>
    <lineage>
        <taxon>Bacteria</taxon>
        <taxon>Bacillati</taxon>
        <taxon>Actinomycetota</taxon>
        <taxon>Actinomycetes</taxon>
        <taxon>Micrococcales</taxon>
        <taxon>Microbacteriaceae</taxon>
        <taxon>Microbacterium</taxon>
    </lineage>
</organism>